<sequence>MTNTPRQQPEQQAPPAQKLQVRYAKRGRARFTSHRDFHRALERALRRAGVPMAYSSGYNPHQRISFSNASPTGAATEAEYLELALREVVEPDAVRAALDAALPEGMDILEVVPSPPGGIADRLNASIWEIRVAGLPRAMLEQAVAALLAAESVEVERMTKTGMRTFDARAAVIDLTVTADDTLRLVSLHGTPLVRPDDVLQALGRADESFAPADPPLLTRLAQGDWDGTRIVGPFEPRPTT</sequence>
<dbReference type="RefSeq" id="WP_131166952.1">
    <property type="nucleotide sequence ID" value="NZ_SDMQ01000002.1"/>
</dbReference>
<proteinExistence type="predicted"/>
<dbReference type="InterPro" id="IPR018768">
    <property type="entry name" value="DUF2344"/>
</dbReference>
<reference evidence="2 3" key="1">
    <citation type="submission" date="2019-01" db="EMBL/GenBank/DDBJ databases">
        <title>Lactibacter flavus gen. nov., sp. nov., a novel bacterium of the family Propionibacteriaceae isolated from raw milk and dairy products.</title>
        <authorList>
            <person name="Huptas C."/>
            <person name="Wenning M."/>
            <person name="Breitenwieser F."/>
            <person name="Doll E."/>
            <person name="Von Neubeck M."/>
            <person name="Busse H.-J."/>
            <person name="Scherer S."/>
        </authorList>
    </citation>
    <scope>NUCLEOTIDE SEQUENCE [LARGE SCALE GENOMIC DNA]</scope>
    <source>
        <strain evidence="2 3">KCTC 33808</strain>
    </source>
</reference>
<dbReference type="Pfam" id="PF10105">
    <property type="entry name" value="DUF2344"/>
    <property type="match status" value="1"/>
</dbReference>
<dbReference type="OrthoDB" id="9780488at2"/>
<accession>A0A4Q9KH26</accession>
<dbReference type="EMBL" id="SDMQ01000002">
    <property type="protein sequence ID" value="TBT87166.1"/>
    <property type="molecule type" value="Genomic_DNA"/>
</dbReference>
<dbReference type="AlphaFoldDB" id="A0A4Q9KH26"/>
<keyword evidence="3" id="KW-1185">Reference proteome</keyword>
<dbReference type="Proteomes" id="UP000292373">
    <property type="component" value="Unassembled WGS sequence"/>
</dbReference>
<organism evidence="2 3">
    <name type="scientific">Propioniciclava sinopodophylli</name>
    <dbReference type="NCBI Taxonomy" id="1837344"/>
    <lineage>
        <taxon>Bacteria</taxon>
        <taxon>Bacillati</taxon>
        <taxon>Actinomycetota</taxon>
        <taxon>Actinomycetes</taxon>
        <taxon>Propionibacteriales</taxon>
        <taxon>Propionibacteriaceae</taxon>
        <taxon>Propioniciclava</taxon>
    </lineage>
</organism>
<evidence type="ECO:0000313" key="3">
    <source>
        <dbReference type="Proteomes" id="UP000292373"/>
    </source>
</evidence>
<evidence type="ECO:0000313" key="2">
    <source>
        <dbReference type="EMBL" id="TBT87166.1"/>
    </source>
</evidence>
<gene>
    <name evidence="2" type="ORF">ET989_02300</name>
</gene>
<dbReference type="NCBIfam" id="TIGR03936">
    <property type="entry name" value="sam_1_link_chp"/>
    <property type="match status" value="1"/>
</dbReference>
<feature type="domain" description="DUF2344" evidence="1">
    <location>
        <begin position="18"/>
        <end position="196"/>
    </location>
</feature>
<protein>
    <submittedName>
        <fullName evidence="2">DUF2344 domain-containing protein</fullName>
    </submittedName>
</protein>
<evidence type="ECO:0000259" key="1">
    <source>
        <dbReference type="Pfam" id="PF10105"/>
    </source>
</evidence>
<name>A0A4Q9KH26_9ACTN</name>
<comment type="caution">
    <text evidence="2">The sequence shown here is derived from an EMBL/GenBank/DDBJ whole genome shotgun (WGS) entry which is preliminary data.</text>
</comment>